<dbReference type="InterPro" id="IPR002123">
    <property type="entry name" value="Plipid/glycerol_acylTrfase"/>
</dbReference>
<name>A0A2B4S5G7_STYPI</name>
<dbReference type="CDD" id="cd07989">
    <property type="entry name" value="LPLAT_AGPAT-like"/>
    <property type="match status" value="1"/>
</dbReference>
<protein>
    <recommendedName>
        <fullName evidence="5">1-acyl-sn-glycerol-3-phosphate acyltransferase</fullName>
        <ecNumber evidence="5">2.3.1.51</ecNumber>
    </recommendedName>
</protein>
<comment type="similarity">
    <text evidence="2 5">Belongs to the 1-acyl-sn-glycerol-3-phosphate acyltransferase family.</text>
</comment>
<evidence type="ECO:0000256" key="5">
    <source>
        <dbReference type="RuleBase" id="RU361267"/>
    </source>
</evidence>
<dbReference type="AlphaFoldDB" id="A0A2B4S5G7"/>
<feature type="transmembrane region" description="Helical" evidence="6">
    <location>
        <begin position="136"/>
        <end position="154"/>
    </location>
</feature>
<keyword evidence="9" id="KW-1185">Reference proteome</keyword>
<dbReference type="EC" id="2.3.1.51" evidence="5"/>
<dbReference type="STRING" id="50429.A0A2B4S5G7"/>
<organism evidence="8 9">
    <name type="scientific">Stylophora pistillata</name>
    <name type="common">Smooth cauliflower coral</name>
    <dbReference type="NCBI Taxonomy" id="50429"/>
    <lineage>
        <taxon>Eukaryota</taxon>
        <taxon>Metazoa</taxon>
        <taxon>Cnidaria</taxon>
        <taxon>Anthozoa</taxon>
        <taxon>Hexacorallia</taxon>
        <taxon>Scleractinia</taxon>
        <taxon>Astrocoeniina</taxon>
        <taxon>Pocilloporidae</taxon>
        <taxon>Stylophora</taxon>
    </lineage>
</organism>
<sequence length="290" mass="33426">MTVVNNTEMWQFLFLLLGLLIFLLGFIFLYRKSRSFRFYIKYLGFNFVIMLSAIHWTWVGLFHPFDVDNFHRCSGILYNFLVRAYSIRVKIEGREIFDTLKKKNFIIVANHQSSLDVFTLLQATPRRTTFLAKKELLFAPLFGFAAWLFGIVFVNRSNAKSARNVMDKTVKLMRDKKINLWIFPEGTRSQTGTLLPFKKGAFHLAVQAQLPIVPIVIQDYSSIFNKKNKAFEHGIFRVKVLDPISTDGLTADDVGELTDHVRQVMLKVFHENDSSGSHQDSVTAGETKNE</sequence>
<dbReference type="GO" id="GO:0005783">
    <property type="term" value="C:endoplasmic reticulum"/>
    <property type="evidence" value="ECO:0007669"/>
    <property type="project" value="TreeGrafter"/>
</dbReference>
<keyword evidence="3 5" id="KW-0808">Transferase</keyword>
<feature type="transmembrane region" description="Helical" evidence="6">
    <location>
        <begin position="42"/>
        <end position="61"/>
    </location>
</feature>
<evidence type="ECO:0000313" key="8">
    <source>
        <dbReference type="EMBL" id="PFX25934.1"/>
    </source>
</evidence>
<evidence type="ECO:0000259" key="7">
    <source>
        <dbReference type="SMART" id="SM00563"/>
    </source>
</evidence>
<keyword evidence="6" id="KW-0812">Transmembrane</keyword>
<keyword evidence="6" id="KW-0472">Membrane</keyword>
<dbReference type="OrthoDB" id="202234at2759"/>
<dbReference type="SMART" id="SM00563">
    <property type="entry name" value="PlsC"/>
    <property type="match status" value="1"/>
</dbReference>
<dbReference type="PANTHER" id="PTHR10434:SF11">
    <property type="entry name" value="1-ACYL-SN-GLYCEROL-3-PHOSPHATE ACYLTRANSFERASE"/>
    <property type="match status" value="1"/>
</dbReference>
<dbReference type="GO" id="GO:0003841">
    <property type="term" value="F:1-acylglycerol-3-phosphate O-acyltransferase activity"/>
    <property type="evidence" value="ECO:0007669"/>
    <property type="project" value="UniProtKB-UniRule"/>
</dbReference>
<proteinExistence type="inferred from homology"/>
<dbReference type="PANTHER" id="PTHR10434">
    <property type="entry name" value="1-ACYL-SN-GLYCEROL-3-PHOSPHATE ACYLTRANSFERASE"/>
    <property type="match status" value="1"/>
</dbReference>
<evidence type="ECO:0000256" key="4">
    <source>
        <dbReference type="ARBA" id="ARBA00023315"/>
    </source>
</evidence>
<keyword evidence="5" id="KW-0594">Phospholipid biosynthesis</keyword>
<keyword evidence="5" id="KW-1208">Phospholipid metabolism</keyword>
<keyword evidence="6" id="KW-1133">Transmembrane helix</keyword>
<dbReference type="Pfam" id="PF01553">
    <property type="entry name" value="Acyltransferase"/>
    <property type="match status" value="1"/>
</dbReference>
<feature type="transmembrane region" description="Helical" evidence="6">
    <location>
        <begin position="12"/>
        <end position="30"/>
    </location>
</feature>
<feature type="domain" description="Phospholipid/glycerol acyltransferase" evidence="7">
    <location>
        <begin position="105"/>
        <end position="220"/>
    </location>
</feature>
<keyword evidence="4 5" id="KW-0012">Acyltransferase</keyword>
<keyword evidence="5" id="KW-0443">Lipid metabolism</keyword>
<comment type="pathway">
    <text evidence="1">Phospholipid metabolism; CDP-diacylglycerol biosynthesis; CDP-diacylglycerol from sn-glycerol 3-phosphate: step 2/3.</text>
</comment>
<keyword evidence="5" id="KW-0444">Lipid biosynthesis</keyword>
<evidence type="ECO:0000256" key="1">
    <source>
        <dbReference type="ARBA" id="ARBA00004728"/>
    </source>
</evidence>
<reference evidence="9" key="1">
    <citation type="journal article" date="2017" name="bioRxiv">
        <title>Comparative analysis of the genomes of Stylophora pistillata and Acropora digitifera provides evidence for extensive differences between species of corals.</title>
        <authorList>
            <person name="Voolstra C.R."/>
            <person name="Li Y."/>
            <person name="Liew Y.J."/>
            <person name="Baumgarten S."/>
            <person name="Zoccola D."/>
            <person name="Flot J.-F."/>
            <person name="Tambutte S."/>
            <person name="Allemand D."/>
            <person name="Aranda M."/>
        </authorList>
    </citation>
    <scope>NUCLEOTIDE SEQUENCE [LARGE SCALE GENOMIC DNA]</scope>
</reference>
<evidence type="ECO:0000313" key="9">
    <source>
        <dbReference type="Proteomes" id="UP000225706"/>
    </source>
</evidence>
<comment type="caution">
    <text evidence="8">The sequence shown here is derived from an EMBL/GenBank/DDBJ whole genome shotgun (WGS) entry which is preliminary data.</text>
</comment>
<evidence type="ECO:0000256" key="3">
    <source>
        <dbReference type="ARBA" id="ARBA00022679"/>
    </source>
</evidence>
<evidence type="ECO:0000256" key="6">
    <source>
        <dbReference type="SAM" id="Phobius"/>
    </source>
</evidence>
<dbReference type="GO" id="GO:0016020">
    <property type="term" value="C:membrane"/>
    <property type="evidence" value="ECO:0007669"/>
    <property type="project" value="InterPro"/>
</dbReference>
<evidence type="ECO:0000256" key="2">
    <source>
        <dbReference type="ARBA" id="ARBA00008655"/>
    </source>
</evidence>
<comment type="domain">
    <text evidence="5">The HXXXXD motif is essential for acyltransferase activity and may constitute the binding site for the phosphate moiety of the glycerol-3-phosphate.</text>
</comment>
<dbReference type="GO" id="GO:0006654">
    <property type="term" value="P:phosphatidic acid biosynthetic process"/>
    <property type="evidence" value="ECO:0007669"/>
    <property type="project" value="TreeGrafter"/>
</dbReference>
<dbReference type="NCBIfam" id="TIGR00530">
    <property type="entry name" value="AGP_acyltrn"/>
    <property type="match status" value="1"/>
</dbReference>
<comment type="catalytic activity">
    <reaction evidence="5">
        <text>a 1-acyl-sn-glycero-3-phosphate + an acyl-CoA = a 1,2-diacyl-sn-glycero-3-phosphate + CoA</text>
        <dbReference type="Rhea" id="RHEA:19709"/>
        <dbReference type="ChEBI" id="CHEBI:57287"/>
        <dbReference type="ChEBI" id="CHEBI:57970"/>
        <dbReference type="ChEBI" id="CHEBI:58342"/>
        <dbReference type="ChEBI" id="CHEBI:58608"/>
        <dbReference type="EC" id="2.3.1.51"/>
    </reaction>
</comment>
<dbReference type="Proteomes" id="UP000225706">
    <property type="component" value="Unassembled WGS sequence"/>
</dbReference>
<dbReference type="InterPro" id="IPR004552">
    <property type="entry name" value="AGP_acyltrans"/>
</dbReference>
<dbReference type="SUPFAM" id="SSF69593">
    <property type="entry name" value="Glycerol-3-phosphate (1)-acyltransferase"/>
    <property type="match status" value="1"/>
</dbReference>
<dbReference type="EMBL" id="LSMT01000138">
    <property type="protein sequence ID" value="PFX25934.1"/>
    <property type="molecule type" value="Genomic_DNA"/>
</dbReference>
<gene>
    <name evidence="8" type="primary">AGPAT1</name>
    <name evidence="8" type="ORF">AWC38_SpisGene9394</name>
</gene>
<accession>A0A2B4S5G7</accession>